<dbReference type="PANTHER" id="PTHR23244:SF456">
    <property type="entry name" value="MULTIPLE EPIDERMAL GROWTH FACTOR-LIKE DOMAINS PROTEIN 8"/>
    <property type="match status" value="1"/>
</dbReference>
<organism evidence="2 3">
    <name type="scientific">Piedraia hortae CBS 480.64</name>
    <dbReference type="NCBI Taxonomy" id="1314780"/>
    <lineage>
        <taxon>Eukaryota</taxon>
        <taxon>Fungi</taxon>
        <taxon>Dikarya</taxon>
        <taxon>Ascomycota</taxon>
        <taxon>Pezizomycotina</taxon>
        <taxon>Dothideomycetes</taxon>
        <taxon>Dothideomycetidae</taxon>
        <taxon>Capnodiales</taxon>
        <taxon>Piedraiaceae</taxon>
        <taxon>Piedraia</taxon>
    </lineage>
</organism>
<dbReference type="Gene3D" id="2.120.10.80">
    <property type="entry name" value="Kelch-type beta propeller"/>
    <property type="match status" value="1"/>
</dbReference>
<feature type="compositionally biased region" description="Basic and acidic residues" evidence="1">
    <location>
        <begin position="68"/>
        <end position="108"/>
    </location>
</feature>
<dbReference type="PANTHER" id="PTHR23244">
    <property type="entry name" value="KELCH REPEAT DOMAIN"/>
    <property type="match status" value="1"/>
</dbReference>
<evidence type="ECO:0000256" key="1">
    <source>
        <dbReference type="SAM" id="MobiDB-lite"/>
    </source>
</evidence>
<dbReference type="OrthoDB" id="45365at2759"/>
<gene>
    <name evidence="2" type="ORF">K470DRAFT_35482</name>
</gene>
<proteinExistence type="predicted"/>
<evidence type="ECO:0008006" key="4">
    <source>
        <dbReference type="Google" id="ProtNLM"/>
    </source>
</evidence>
<dbReference type="SUPFAM" id="SSF117281">
    <property type="entry name" value="Kelch motif"/>
    <property type="match status" value="1"/>
</dbReference>
<reference evidence="2" key="1">
    <citation type="journal article" date="2020" name="Stud. Mycol.">
        <title>101 Dothideomycetes genomes: a test case for predicting lifestyles and emergence of pathogens.</title>
        <authorList>
            <person name="Haridas S."/>
            <person name="Albert R."/>
            <person name="Binder M."/>
            <person name="Bloem J."/>
            <person name="Labutti K."/>
            <person name="Salamov A."/>
            <person name="Andreopoulos B."/>
            <person name="Baker S."/>
            <person name="Barry K."/>
            <person name="Bills G."/>
            <person name="Bluhm B."/>
            <person name="Cannon C."/>
            <person name="Castanera R."/>
            <person name="Culley D."/>
            <person name="Daum C."/>
            <person name="Ezra D."/>
            <person name="Gonzalez J."/>
            <person name="Henrissat B."/>
            <person name="Kuo A."/>
            <person name="Liang C."/>
            <person name="Lipzen A."/>
            <person name="Lutzoni F."/>
            <person name="Magnuson J."/>
            <person name="Mondo S."/>
            <person name="Nolan M."/>
            <person name="Ohm R."/>
            <person name="Pangilinan J."/>
            <person name="Park H.-J."/>
            <person name="Ramirez L."/>
            <person name="Alfaro M."/>
            <person name="Sun H."/>
            <person name="Tritt A."/>
            <person name="Yoshinaga Y."/>
            <person name="Zwiers L.-H."/>
            <person name="Turgeon B."/>
            <person name="Goodwin S."/>
            <person name="Spatafora J."/>
            <person name="Crous P."/>
            <person name="Grigoriev I."/>
        </authorList>
    </citation>
    <scope>NUCLEOTIDE SEQUENCE</scope>
    <source>
        <strain evidence="2">CBS 480.64</strain>
    </source>
</reference>
<feature type="compositionally biased region" description="Polar residues" evidence="1">
    <location>
        <begin position="38"/>
        <end position="48"/>
    </location>
</feature>
<dbReference type="AlphaFoldDB" id="A0A6A7C396"/>
<accession>A0A6A7C396</accession>
<evidence type="ECO:0000313" key="3">
    <source>
        <dbReference type="Proteomes" id="UP000799421"/>
    </source>
</evidence>
<dbReference type="EMBL" id="MU005972">
    <property type="protein sequence ID" value="KAF2861425.1"/>
    <property type="molecule type" value="Genomic_DNA"/>
</dbReference>
<dbReference type="InterPro" id="IPR015915">
    <property type="entry name" value="Kelch-typ_b-propeller"/>
</dbReference>
<feature type="compositionally biased region" description="Polar residues" evidence="1">
    <location>
        <begin position="119"/>
        <end position="130"/>
    </location>
</feature>
<dbReference type="GO" id="GO:0051285">
    <property type="term" value="C:cell cortex of cell tip"/>
    <property type="evidence" value="ECO:0007669"/>
    <property type="project" value="TreeGrafter"/>
</dbReference>
<name>A0A6A7C396_9PEZI</name>
<feature type="region of interest" description="Disordered" evidence="1">
    <location>
        <begin position="1"/>
        <end position="130"/>
    </location>
</feature>
<sequence length="254" mass="26886">MSFLFRSSKTRQGPPTTLPPAAREIRSSDGPAPPAYSQAPNGWTNAPKPSSPTPLSAGHGGSLAAIAGHDRGGNTAPAEDRPVLPRDEATAPRIVELPEQKSLRDPPRDGTPQRMAMQPRTSQSDSSPFPWSQCRLALTLPHATPFPRYGAAVNSSASREGSIFIMGGLVDSSTIKSDLWLIEATAGHMTCQPVATTNEGPSLRVGHASLLVGNAFIVFGGDTNVNEGDPLDDTLYLLNTCELPLPLSCSLRTR</sequence>
<dbReference type="Proteomes" id="UP000799421">
    <property type="component" value="Unassembled WGS sequence"/>
</dbReference>
<keyword evidence="3" id="KW-1185">Reference proteome</keyword>
<protein>
    <recommendedName>
        <fullName evidence="4">Galactose oxidase</fullName>
    </recommendedName>
</protein>
<dbReference type="GO" id="GO:0061245">
    <property type="term" value="P:establishment or maintenance of bipolar cell polarity"/>
    <property type="evidence" value="ECO:0007669"/>
    <property type="project" value="TreeGrafter"/>
</dbReference>
<evidence type="ECO:0000313" key="2">
    <source>
        <dbReference type="EMBL" id="KAF2861425.1"/>
    </source>
</evidence>
<feature type="compositionally biased region" description="Polar residues" evidence="1">
    <location>
        <begin position="1"/>
        <end position="15"/>
    </location>
</feature>